<reference evidence="1 2" key="1">
    <citation type="submission" date="2014-07" db="EMBL/GenBank/DDBJ databases">
        <title>Draft genome sequence of Thalassospira profundimaris R8-17.</title>
        <authorList>
            <person name="Lai Q."/>
            <person name="Shao Z."/>
        </authorList>
    </citation>
    <scope>NUCLEOTIDE SEQUENCE [LARGE SCALE GENOMIC DNA]</scope>
    <source>
        <strain evidence="1 2">R8-17</strain>
    </source>
</reference>
<sequence>MTTSSDEQLEYVVLHAFKHACSCERLDIAEFMLRALEKLDQERTEHDTVDRPLMDAYRDLTASSQHHNN</sequence>
<proteinExistence type="predicted"/>
<dbReference type="RefSeq" id="WP_062956569.1">
    <property type="nucleotide sequence ID" value="NZ_JPWB01000001.1"/>
</dbReference>
<accession>A0A199YNX3</accession>
<dbReference type="Proteomes" id="UP000253061">
    <property type="component" value="Unassembled WGS sequence"/>
</dbReference>
<gene>
    <name evidence="1" type="ORF">TH6_01645</name>
</gene>
<comment type="caution">
    <text evidence="1">The sequence shown here is derived from an EMBL/GenBank/DDBJ whole genome shotgun (WGS) entry which is preliminary data.</text>
</comment>
<name>A0A199YNX3_9PROT</name>
<protein>
    <submittedName>
        <fullName evidence="1">Uncharacterized protein</fullName>
    </submittedName>
</protein>
<dbReference type="AlphaFoldDB" id="A0A199YNX3"/>
<evidence type="ECO:0000313" key="1">
    <source>
        <dbReference type="EMBL" id="RCK25347.1"/>
    </source>
</evidence>
<organism evidence="1 2">
    <name type="scientific">Thalassospira profundimaris</name>
    <dbReference type="NCBI Taxonomy" id="502049"/>
    <lineage>
        <taxon>Bacteria</taxon>
        <taxon>Pseudomonadati</taxon>
        <taxon>Pseudomonadota</taxon>
        <taxon>Alphaproteobacteria</taxon>
        <taxon>Rhodospirillales</taxon>
        <taxon>Thalassospiraceae</taxon>
        <taxon>Thalassospira</taxon>
    </lineage>
</organism>
<evidence type="ECO:0000313" key="2">
    <source>
        <dbReference type="Proteomes" id="UP000253061"/>
    </source>
</evidence>
<dbReference type="EMBL" id="JPWB01000001">
    <property type="protein sequence ID" value="RCK25347.1"/>
    <property type="molecule type" value="Genomic_DNA"/>
</dbReference>